<dbReference type="PaxDb" id="284590-Q6CMH9"/>
<keyword evidence="2" id="KW-1185">Reference proteome</keyword>
<dbReference type="Proteomes" id="UP000000598">
    <property type="component" value="Chromosome E"/>
</dbReference>
<name>Q6CMH9_KLULA</name>
<reference evidence="1 2" key="1">
    <citation type="journal article" date="2004" name="Nature">
        <title>Genome evolution in yeasts.</title>
        <authorList>
            <consortium name="Genolevures"/>
            <person name="Dujon B."/>
            <person name="Sherman D."/>
            <person name="Fischer G."/>
            <person name="Durrens P."/>
            <person name="Casaregola S."/>
            <person name="Lafontaine I."/>
            <person name="de Montigny J."/>
            <person name="Marck C."/>
            <person name="Neuveglise C."/>
            <person name="Talla E."/>
            <person name="Goffard N."/>
            <person name="Frangeul L."/>
            <person name="Aigle M."/>
            <person name="Anthouard V."/>
            <person name="Babour A."/>
            <person name="Barbe V."/>
            <person name="Barnay S."/>
            <person name="Blanchin S."/>
            <person name="Beckerich J.M."/>
            <person name="Beyne E."/>
            <person name="Bleykasten C."/>
            <person name="Boisrame A."/>
            <person name="Boyer J."/>
            <person name="Cattolico L."/>
            <person name="Confanioleri F."/>
            <person name="de Daruvar A."/>
            <person name="Despons L."/>
            <person name="Fabre E."/>
            <person name="Fairhead C."/>
            <person name="Ferry-Dumazet H."/>
            <person name="Groppi A."/>
            <person name="Hantraye F."/>
            <person name="Hennequin C."/>
            <person name="Jauniaux N."/>
            <person name="Joyet P."/>
            <person name="Kachouri R."/>
            <person name="Kerrest A."/>
            <person name="Koszul R."/>
            <person name="Lemaire M."/>
            <person name="Lesur I."/>
            <person name="Ma L."/>
            <person name="Muller H."/>
            <person name="Nicaud J.M."/>
            <person name="Nikolski M."/>
            <person name="Oztas S."/>
            <person name="Ozier-Kalogeropoulos O."/>
            <person name="Pellenz S."/>
            <person name="Potier S."/>
            <person name="Richard G.F."/>
            <person name="Straub M.L."/>
            <person name="Suleau A."/>
            <person name="Swennene D."/>
            <person name="Tekaia F."/>
            <person name="Wesolowski-Louvel M."/>
            <person name="Westhof E."/>
            <person name="Wirth B."/>
            <person name="Zeniou-Meyer M."/>
            <person name="Zivanovic I."/>
            <person name="Bolotin-Fukuhara M."/>
            <person name="Thierry A."/>
            <person name="Bouchier C."/>
            <person name="Caudron B."/>
            <person name="Scarpelli C."/>
            <person name="Gaillardin C."/>
            <person name="Weissenbach J."/>
            <person name="Wincker P."/>
            <person name="Souciet J.L."/>
        </authorList>
    </citation>
    <scope>NUCLEOTIDE SEQUENCE [LARGE SCALE GENOMIC DNA]</scope>
    <source>
        <strain evidence="2">ATCC 8585 / CBS 2359 / DSM 70799 / NBRC 1267 / NRRL Y-1140 / WM37</strain>
    </source>
</reference>
<dbReference type="EMBL" id="CR382125">
    <property type="protein sequence ID" value="CAG99947.1"/>
    <property type="molecule type" value="Genomic_DNA"/>
</dbReference>
<dbReference type="RefSeq" id="XP_454860.1">
    <property type="nucleotide sequence ID" value="XM_454860.1"/>
</dbReference>
<evidence type="ECO:0000313" key="2">
    <source>
        <dbReference type="Proteomes" id="UP000000598"/>
    </source>
</evidence>
<dbReference type="HOGENOM" id="CLU_2004265_0_0_1"/>
<dbReference type="KEGG" id="kla:KLLA0_E20087g"/>
<dbReference type="InParanoid" id="Q6CMH9"/>
<dbReference type="GeneID" id="2894699"/>
<organism evidence="1 2">
    <name type="scientific">Kluyveromyces lactis (strain ATCC 8585 / CBS 2359 / DSM 70799 / NBRC 1267 / NRRL Y-1140 / WM37)</name>
    <name type="common">Yeast</name>
    <name type="synonym">Candida sphaerica</name>
    <dbReference type="NCBI Taxonomy" id="284590"/>
    <lineage>
        <taxon>Eukaryota</taxon>
        <taxon>Fungi</taxon>
        <taxon>Dikarya</taxon>
        <taxon>Ascomycota</taxon>
        <taxon>Saccharomycotina</taxon>
        <taxon>Saccharomycetes</taxon>
        <taxon>Saccharomycetales</taxon>
        <taxon>Saccharomycetaceae</taxon>
        <taxon>Kluyveromyces</taxon>
    </lineage>
</organism>
<dbReference type="AlphaFoldDB" id="Q6CMH9"/>
<evidence type="ECO:0000313" key="1">
    <source>
        <dbReference type="EMBL" id="CAG99947.1"/>
    </source>
</evidence>
<proteinExistence type="predicted"/>
<accession>Q6CMH9</accession>
<sequence>MVWKKKDQNCFGKVHKNATTSTTTAPTTPLQTKLSHIAVRTIPRDRLAMTTAQHVTVTICPTYVGLIPHYLRQNTVQETMWKPLGKPHVKCCAIRGKCYFDDMCFSMVSERAPSLQKESFGELW</sequence>
<protein>
    <submittedName>
        <fullName evidence="1">KLLA0E20087p</fullName>
    </submittedName>
</protein>
<gene>
    <name evidence="1" type="ORF">KLLA0_E20087g</name>
</gene>